<dbReference type="Bgee" id="ENSLOCG00000017320">
    <property type="expression patterns" value="Expressed in muscle tissue and 9 other cell types or tissues"/>
</dbReference>
<reference evidence="2" key="2">
    <citation type="submission" date="2025-08" db="UniProtKB">
        <authorList>
            <consortium name="Ensembl"/>
        </authorList>
    </citation>
    <scope>IDENTIFICATION</scope>
</reference>
<dbReference type="GeneID" id="107075793"/>
<feature type="compositionally biased region" description="Polar residues" evidence="1">
    <location>
        <begin position="543"/>
        <end position="556"/>
    </location>
</feature>
<feature type="compositionally biased region" description="Basic and acidic residues" evidence="1">
    <location>
        <begin position="737"/>
        <end position="763"/>
    </location>
</feature>
<feature type="region of interest" description="Disordered" evidence="1">
    <location>
        <begin position="349"/>
        <end position="391"/>
    </location>
</feature>
<feature type="region of interest" description="Disordered" evidence="1">
    <location>
        <begin position="1"/>
        <end position="92"/>
    </location>
</feature>
<dbReference type="InParanoid" id="W5NLB6"/>
<accession>W5NLB6</accession>
<dbReference type="Ensembl" id="ENSLOCT00000021462.1">
    <property type="protein sequence ID" value="ENSLOCP00000021425.1"/>
    <property type="gene ID" value="ENSLOCG00000017320.1"/>
</dbReference>
<dbReference type="Pfam" id="PF15485">
    <property type="entry name" value="DUF4643"/>
    <property type="match status" value="1"/>
</dbReference>
<keyword evidence="3" id="KW-1185">Reference proteome</keyword>
<dbReference type="HOGENOM" id="CLU_289446_0_0_1"/>
<feature type="compositionally biased region" description="Low complexity" evidence="1">
    <location>
        <begin position="583"/>
        <end position="597"/>
    </location>
</feature>
<feature type="compositionally biased region" description="Basic residues" evidence="1">
    <location>
        <begin position="36"/>
        <end position="46"/>
    </location>
</feature>
<feature type="region of interest" description="Disordered" evidence="1">
    <location>
        <begin position="735"/>
        <end position="865"/>
    </location>
</feature>
<feature type="compositionally biased region" description="Polar residues" evidence="1">
    <location>
        <begin position="427"/>
        <end position="445"/>
    </location>
</feature>
<name>W5NLB6_LEPOC</name>
<dbReference type="PANTHER" id="PTHR38004:SF1">
    <property type="entry name" value="PROLINE-RICH PROTEIN 33"/>
    <property type="match status" value="1"/>
</dbReference>
<sequence>MLMAVTLTNVNQPGLPQHYPPPLLPKPSKDNARLQKLLKKAAKKKVAPPTSQTPIPFRSSLSPVSEASPDLEHSDHSTPPKTPETPAYTGALQPPRFFVKPVIQHAPSPYPNQRPFSYSKLGRFSPQPFTTPGRALDPQISLHKHITAPVIQSQSTITPGQQQHTEAIDTRAGEVAPALSSAIPPYPKPPNSQPDAEDSTPSLVDPNVQPSVEAIPTINENINRLTSVSTATKTKTHLFEVPQIKVYTAKSSTYETTKPPLYEISGFKTTSYVTTRSKTPTFEIKRTTTPTYEASIANIPSNEGPRPKTPVYQVPRPKTPVYAPSYGTSPAAHEVTTVKTSAYQVSTASIPPYETSRPKTPSYSVSSTATPSTEALNLKPPKSEVPQNNTASYETSKILSHDASSLKTQNGLPAPNLPPFDMARPKSPSNAVSTPKTPVNDSPKTPSHEVPGSKTTSHEVQRPKTPLYELQRPKTPSYELQRPKTPSYDAPRPKPPYYGMAPASVPPYNGTRATTPYGISRPKTPTYDTSRSKPHLNEPPRTKTPSYVFSQTTTSLHDVPQSEMPSQSELERPRTPSSGMARSTTTTIDSSTSQTSTYGLSATTTPCHEGPRPKTPSNDTSRPKTPSYEATTAKTPMYEGHRAKTPTHEVIGPKLPIYSVSRAKTPTYEFSRAKTPSNEVIEQEKTSIHESSRLKTPTFQTTGEKTPIPEVSSAGTFSEVNGLNKVLQLQSTFQEGDVLKDEEQKPKAESTDKKGTASEEKTTSSETELSSLNKNGQESNSFPKAESLLKVPQKPKGLKSKISGWSRLKKHMVVEPEEPKFPEPESEPKKENADDKEGKKEDKPPTSENSNQAGSQEVEKHKDSRATKMWDAVLFQMFSAKECIMQHINNTKSEPEKRASEKEEKKNLPSFIYHLPLLLYKPRFDARKLKEAASRPLTKITSVFEMGLINRKQTDEEPKDFNRKAKGWDHK</sequence>
<feature type="compositionally biased region" description="Polar residues" evidence="1">
    <location>
        <begin position="615"/>
        <end position="634"/>
    </location>
</feature>
<dbReference type="GeneTree" id="ENSGT00940000167812"/>
<evidence type="ECO:0000313" key="2">
    <source>
        <dbReference type="Ensembl" id="ENSLOCP00000021425.1"/>
    </source>
</evidence>
<dbReference type="Pfam" id="PF12815">
    <property type="entry name" value="CTD"/>
    <property type="match status" value="1"/>
</dbReference>
<dbReference type="STRING" id="7918.ENSLOCP00000021425"/>
<feature type="region of interest" description="Disordered" evidence="1">
    <location>
        <begin position="669"/>
        <end position="715"/>
    </location>
</feature>
<dbReference type="OrthoDB" id="329227at2759"/>
<evidence type="ECO:0000256" key="1">
    <source>
        <dbReference type="SAM" id="MobiDB-lite"/>
    </source>
</evidence>
<proteinExistence type="predicted"/>
<feature type="compositionally biased region" description="Polar residues" evidence="1">
    <location>
        <begin position="49"/>
        <end position="65"/>
    </location>
</feature>
<feature type="compositionally biased region" description="Polar residues" evidence="1">
    <location>
        <begin position="846"/>
        <end position="855"/>
    </location>
</feature>
<dbReference type="InterPro" id="IPR028004">
    <property type="entry name" value="DUF4643"/>
</dbReference>
<protein>
    <submittedName>
        <fullName evidence="2">Proline-rich extensin-like protein EPR1</fullName>
    </submittedName>
</protein>
<reference evidence="3" key="1">
    <citation type="submission" date="2011-12" db="EMBL/GenBank/DDBJ databases">
        <title>The Draft Genome of Lepisosteus oculatus.</title>
        <authorList>
            <consortium name="The Broad Institute Genome Assembly &amp; Analysis Group"/>
            <consortium name="Computational R&amp;D Group"/>
            <consortium name="and Sequencing Platform"/>
            <person name="Di Palma F."/>
            <person name="Alfoldi J."/>
            <person name="Johnson J."/>
            <person name="Berlin A."/>
            <person name="Gnerre S."/>
            <person name="Jaffe D."/>
            <person name="MacCallum I."/>
            <person name="Young S."/>
            <person name="Walker B.J."/>
            <person name="Lander E.S."/>
            <person name="Lindblad-Toh K."/>
        </authorList>
    </citation>
    <scope>NUCLEOTIDE SEQUENCE [LARGE SCALE GENOMIC DNA]</scope>
</reference>
<feature type="compositionally biased region" description="Basic and acidic residues" evidence="1">
    <location>
        <begin position="682"/>
        <end position="693"/>
    </location>
</feature>
<feature type="compositionally biased region" description="Polar residues" evidence="1">
    <location>
        <begin position="358"/>
        <end position="375"/>
    </location>
</feature>
<feature type="compositionally biased region" description="Polar residues" evidence="1">
    <location>
        <begin position="694"/>
        <end position="704"/>
    </location>
</feature>
<dbReference type="CTD" id="102724536"/>
<dbReference type="OMA" id="YGGIKTY"/>
<dbReference type="EMBL" id="AHAT01008177">
    <property type="status" value="NOT_ANNOTATED_CDS"/>
    <property type="molecule type" value="Genomic_DNA"/>
</dbReference>
<dbReference type="Proteomes" id="UP000018468">
    <property type="component" value="Linkage group LG27"/>
</dbReference>
<feature type="region of interest" description="Disordered" evidence="1">
    <location>
        <begin position="406"/>
        <end position="650"/>
    </location>
</feature>
<feature type="compositionally biased region" description="Basic and acidic residues" evidence="1">
    <location>
        <begin position="952"/>
        <end position="971"/>
    </location>
</feature>
<feature type="region of interest" description="Disordered" evidence="1">
    <location>
        <begin position="171"/>
        <end position="206"/>
    </location>
</feature>
<evidence type="ECO:0000313" key="3">
    <source>
        <dbReference type="Proteomes" id="UP000018468"/>
    </source>
</evidence>
<feature type="compositionally biased region" description="Low complexity" evidence="1">
    <location>
        <begin position="764"/>
        <end position="775"/>
    </location>
</feature>
<dbReference type="PANTHER" id="PTHR38004">
    <property type="entry name" value="PROLINE-RICH PROTEIN 33"/>
    <property type="match status" value="1"/>
</dbReference>
<feature type="region of interest" description="Disordered" evidence="1">
    <location>
        <begin position="951"/>
        <end position="971"/>
    </location>
</feature>
<feature type="compositionally biased region" description="Polar residues" evidence="1">
    <location>
        <begin position="1"/>
        <end position="12"/>
    </location>
</feature>
<feature type="compositionally biased region" description="Basic and acidic residues" evidence="1">
    <location>
        <begin position="812"/>
        <end position="845"/>
    </location>
</feature>
<dbReference type="KEGG" id="loc:107075793"/>
<dbReference type="eggNOG" id="ENOG502QPMN">
    <property type="taxonomic scope" value="Eukaryota"/>
</dbReference>
<dbReference type="AlphaFoldDB" id="W5NLB6"/>
<reference evidence="2" key="3">
    <citation type="submission" date="2025-09" db="UniProtKB">
        <authorList>
            <consortium name="Ensembl"/>
        </authorList>
    </citation>
    <scope>IDENTIFICATION</scope>
</reference>
<organism evidence="2 3">
    <name type="scientific">Lepisosteus oculatus</name>
    <name type="common">Spotted gar</name>
    <dbReference type="NCBI Taxonomy" id="7918"/>
    <lineage>
        <taxon>Eukaryota</taxon>
        <taxon>Metazoa</taxon>
        <taxon>Chordata</taxon>
        <taxon>Craniata</taxon>
        <taxon>Vertebrata</taxon>
        <taxon>Euteleostomi</taxon>
        <taxon>Actinopterygii</taxon>
        <taxon>Neopterygii</taxon>
        <taxon>Holostei</taxon>
        <taxon>Semionotiformes</taxon>
        <taxon>Lepisosteidae</taxon>
        <taxon>Lepisosteus</taxon>
    </lineage>
</organism>